<evidence type="ECO:0000313" key="3">
    <source>
        <dbReference type="Proteomes" id="UP000190423"/>
    </source>
</evidence>
<evidence type="ECO:0008006" key="4">
    <source>
        <dbReference type="Google" id="ProtNLM"/>
    </source>
</evidence>
<reference evidence="2 3" key="1">
    <citation type="submission" date="2017-02" db="EMBL/GenBank/DDBJ databases">
        <authorList>
            <person name="Peterson S.W."/>
        </authorList>
    </citation>
    <scope>NUCLEOTIDE SEQUENCE [LARGE SCALE GENOMIC DNA]</scope>
    <source>
        <strain evidence="2 3">ATCC BAA-908</strain>
    </source>
</reference>
<keyword evidence="3" id="KW-1185">Reference proteome</keyword>
<organism evidence="2 3">
    <name type="scientific">Treponema porcinum</name>
    <dbReference type="NCBI Taxonomy" id="261392"/>
    <lineage>
        <taxon>Bacteria</taxon>
        <taxon>Pseudomonadati</taxon>
        <taxon>Spirochaetota</taxon>
        <taxon>Spirochaetia</taxon>
        <taxon>Spirochaetales</taxon>
        <taxon>Treponemataceae</taxon>
        <taxon>Treponema</taxon>
    </lineage>
</organism>
<sequence>MKKTIPALLIMFLSFSLYAKSDAGVFFNINTALQYWSKDGTKSYRMEKSPSASITLSNYNLFLFKNHFGIFETVHLLFEDDFSLDTNIGIAAAAELSPKVCIQGGPAFHLYNNSVSKNGTYYNNTYIGFGSDLQAKVRLWHFISAAAGFTLSLDPYWLELSKESGKWYYSNNNNFLNLAFNGYIGIAFDF</sequence>
<dbReference type="STRING" id="261392.SAMN02745149_01172"/>
<evidence type="ECO:0000313" key="2">
    <source>
        <dbReference type="EMBL" id="SJZ41873.1"/>
    </source>
</evidence>
<gene>
    <name evidence="2" type="ORF">SAMN02745149_01172</name>
</gene>
<feature type="signal peptide" evidence="1">
    <location>
        <begin position="1"/>
        <end position="19"/>
    </location>
</feature>
<dbReference type="RefSeq" id="WP_078933086.1">
    <property type="nucleotide sequence ID" value="NZ_FUWG01000008.1"/>
</dbReference>
<feature type="chain" id="PRO_5011961811" description="Outer membrane protein beta-barrel domain-containing protein" evidence="1">
    <location>
        <begin position="20"/>
        <end position="190"/>
    </location>
</feature>
<dbReference type="GeneID" id="78316471"/>
<evidence type="ECO:0000256" key="1">
    <source>
        <dbReference type="SAM" id="SignalP"/>
    </source>
</evidence>
<name>A0A1T4KHP9_TREPO</name>
<dbReference type="EMBL" id="FUWG01000008">
    <property type="protein sequence ID" value="SJZ41873.1"/>
    <property type="molecule type" value="Genomic_DNA"/>
</dbReference>
<dbReference type="AlphaFoldDB" id="A0A1T4KHP9"/>
<dbReference type="Proteomes" id="UP000190423">
    <property type="component" value="Unassembled WGS sequence"/>
</dbReference>
<accession>A0A1T4KHP9</accession>
<proteinExistence type="predicted"/>
<protein>
    <recommendedName>
        <fullName evidence="4">Outer membrane protein beta-barrel domain-containing protein</fullName>
    </recommendedName>
</protein>
<keyword evidence="1" id="KW-0732">Signal</keyword>